<dbReference type="InterPro" id="IPR016181">
    <property type="entry name" value="Acyl_CoA_acyltransferase"/>
</dbReference>
<evidence type="ECO:0000313" key="2">
    <source>
        <dbReference type="EMBL" id="BFO72857.1"/>
    </source>
</evidence>
<reference evidence="2" key="1">
    <citation type="submission" date="2024-07" db="EMBL/GenBank/DDBJ databases">
        <title>Complete genome sequence of Prevotella sp. YM-2024 GTC17254.</title>
        <authorList>
            <person name="Hayashi M."/>
            <person name="Muto Y."/>
            <person name="Tanaka K."/>
            <person name="Niwa H."/>
        </authorList>
    </citation>
    <scope>NUCLEOTIDE SEQUENCE</scope>
    <source>
        <strain evidence="2">GTC17254</strain>
    </source>
</reference>
<organism evidence="2">
    <name type="scientific">Prevotella sp. GTC17254</name>
    <dbReference type="NCBI Taxonomy" id="3236794"/>
    <lineage>
        <taxon>Bacteria</taxon>
        <taxon>Pseudomonadati</taxon>
        <taxon>Bacteroidota</taxon>
        <taxon>Bacteroidia</taxon>
        <taxon>Bacteroidales</taxon>
        <taxon>Prevotellaceae</taxon>
        <taxon>Prevotella</taxon>
    </lineage>
</organism>
<evidence type="ECO:0000259" key="1">
    <source>
        <dbReference type="Pfam" id="PF13480"/>
    </source>
</evidence>
<protein>
    <submittedName>
        <fullName evidence="2">GNAT family N-acetyltransferase</fullName>
    </submittedName>
</protein>
<dbReference type="InterPro" id="IPR038740">
    <property type="entry name" value="BioF2-like_GNAT_dom"/>
</dbReference>
<feature type="domain" description="BioF2-like acetyltransferase" evidence="1">
    <location>
        <begin position="158"/>
        <end position="286"/>
    </location>
</feature>
<dbReference type="SUPFAM" id="SSF55729">
    <property type="entry name" value="Acyl-CoA N-acyltransferases (Nat)"/>
    <property type="match status" value="1"/>
</dbReference>
<proteinExistence type="predicted"/>
<name>A0AB33IWA9_9BACT</name>
<dbReference type="Pfam" id="PF13480">
    <property type="entry name" value="Acetyltransf_6"/>
    <property type="match status" value="1"/>
</dbReference>
<dbReference type="AlphaFoldDB" id="A0AB33IWA9"/>
<gene>
    <name evidence="2" type="ORF">GTC17254_04540</name>
</gene>
<dbReference type="Gene3D" id="3.40.630.30">
    <property type="match status" value="1"/>
</dbReference>
<sequence length="324" mass="38506">MVGVTVRIISKSVNLPDIEYRNFFHSKDFFNIVKLSPEQTPYMAVAERDGVCIAHLLATVRRRGSLLPPYLYSQGRVFGEGEYKNENEKAELFELLLKAITKKLRRRLCLYIEFSDISQKMFGYKAFRHNHYFPVSWQEIHNSLHSKTPEERLTAKQLKRVSRIYQLGLETREVANSKELSQLYRLFRGYYRTRLHRFLPSEQHFHQLYQSPHAKCFVTTYKDNIIGGAVCVYSDGNAYLWHFASKKKRYPRLHPNFMTVWNTLKYAHSHNYAHLFFMDAGLPFKRNLVREFTLSFGGKPVAKYRWFRCSIPWINSFLAWIYKE</sequence>
<accession>A0AB33IWA9</accession>
<dbReference type="EMBL" id="AP035786">
    <property type="protein sequence ID" value="BFO72857.1"/>
    <property type="molecule type" value="Genomic_DNA"/>
</dbReference>